<keyword evidence="9" id="KW-1185">Reference proteome</keyword>
<dbReference type="InterPro" id="IPR058245">
    <property type="entry name" value="NreC/VraR/RcsB-like_REC"/>
</dbReference>
<dbReference type="CDD" id="cd06170">
    <property type="entry name" value="LuxR_C_like"/>
    <property type="match status" value="1"/>
</dbReference>
<dbReference type="InterPro" id="IPR039420">
    <property type="entry name" value="WalR-like"/>
</dbReference>
<dbReference type="PROSITE" id="PS50110">
    <property type="entry name" value="RESPONSE_REGULATORY"/>
    <property type="match status" value="1"/>
</dbReference>
<evidence type="ECO:0000259" key="7">
    <source>
        <dbReference type="PROSITE" id="PS50110"/>
    </source>
</evidence>
<keyword evidence="4" id="KW-0804">Transcription</keyword>
<evidence type="ECO:0000313" key="9">
    <source>
        <dbReference type="Proteomes" id="UP000198339"/>
    </source>
</evidence>
<organism evidence="8 9">
    <name type="scientific">Sphingopyxis indica</name>
    <dbReference type="NCBI Taxonomy" id="436663"/>
    <lineage>
        <taxon>Bacteria</taxon>
        <taxon>Pseudomonadati</taxon>
        <taxon>Pseudomonadota</taxon>
        <taxon>Alphaproteobacteria</taxon>
        <taxon>Sphingomonadales</taxon>
        <taxon>Sphingomonadaceae</taxon>
        <taxon>Sphingopyxis</taxon>
    </lineage>
</organism>
<dbReference type="SUPFAM" id="SSF46894">
    <property type="entry name" value="C-terminal effector domain of the bipartite response regulators"/>
    <property type="match status" value="1"/>
</dbReference>
<accession>A0A239DEW1</accession>
<keyword evidence="1 5" id="KW-0597">Phosphoprotein</keyword>
<evidence type="ECO:0000256" key="4">
    <source>
        <dbReference type="ARBA" id="ARBA00023163"/>
    </source>
</evidence>
<dbReference type="PRINTS" id="PR00038">
    <property type="entry name" value="HTHLUXR"/>
</dbReference>
<keyword evidence="3" id="KW-0238">DNA-binding</keyword>
<evidence type="ECO:0000256" key="1">
    <source>
        <dbReference type="ARBA" id="ARBA00022553"/>
    </source>
</evidence>
<dbReference type="InterPro" id="IPR016032">
    <property type="entry name" value="Sig_transdc_resp-reg_C-effctor"/>
</dbReference>
<proteinExistence type="predicted"/>
<dbReference type="GO" id="GO:0000160">
    <property type="term" value="P:phosphorelay signal transduction system"/>
    <property type="evidence" value="ECO:0007669"/>
    <property type="project" value="InterPro"/>
</dbReference>
<evidence type="ECO:0000313" key="8">
    <source>
        <dbReference type="EMBL" id="SNS30408.1"/>
    </source>
</evidence>
<dbReference type="AlphaFoldDB" id="A0A239DEW1"/>
<dbReference type="InterPro" id="IPR001789">
    <property type="entry name" value="Sig_transdc_resp-reg_receiver"/>
</dbReference>
<feature type="domain" description="HTH luxR-type" evidence="6">
    <location>
        <begin position="174"/>
        <end position="239"/>
    </location>
</feature>
<dbReference type="SMART" id="SM00448">
    <property type="entry name" value="REC"/>
    <property type="match status" value="1"/>
</dbReference>
<dbReference type="EMBL" id="FZPA01000001">
    <property type="protein sequence ID" value="SNS30408.1"/>
    <property type="molecule type" value="Genomic_DNA"/>
</dbReference>
<protein>
    <submittedName>
        <fullName evidence="8">Two component transcriptional regulator, LuxR family</fullName>
    </submittedName>
</protein>
<dbReference type="PROSITE" id="PS00622">
    <property type="entry name" value="HTH_LUXR_1"/>
    <property type="match status" value="1"/>
</dbReference>
<name>A0A239DEW1_9SPHN</name>
<feature type="modified residue" description="4-aspartylphosphate" evidence="5">
    <location>
        <position position="85"/>
    </location>
</feature>
<keyword evidence="2" id="KW-0805">Transcription regulation</keyword>
<dbReference type="GO" id="GO:0003677">
    <property type="term" value="F:DNA binding"/>
    <property type="evidence" value="ECO:0007669"/>
    <property type="project" value="UniProtKB-KW"/>
</dbReference>
<dbReference type="GO" id="GO:0006355">
    <property type="term" value="P:regulation of DNA-templated transcription"/>
    <property type="evidence" value="ECO:0007669"/>
    <property type="project" value="InterPro"/>
</dbReference>
<dbReference type="Proteomes" id="UP000198339">
    <property type="component" value="Unassembled WGS sequence"/>
</dbReference>
<dbReference type="InterPro" id="IPR000792">
    <property type="entry name" value="Tscrpt_reg_LuxR_C"/>
</dbReference>
<dbReference type="CDD" id="cd17535">
    <property type="entry name" value="REC_NarL-like"/>
    <property type="match status" value="1"/>
</dbReference>
<dbReference type="PANTHER" id="PTHR43214">
    <property type="entry name" value="TWO-COMPONENT RESPONSE REGULATOR"/>
    <property type="match status" value="1"/>
</dbReference>
<dbReference type="SMART" id="SM00421">
    <property type="entry name" value="HTH_LUXR"/>
    <property type="match status" value="1"/>
</dbReference>
<evidence type="ECO:0000256" key="3">
    <source>
        <dbReference type="ARBA" id="ARBA00023125"/>
    </source>
</evidence>
<dbReference type="SUPFAM" id="SSF52172">
    <property type="entry name" value="CheY-like"/>
    <property type="match status" value="1"/>
</dbReference>
<feature type="domain" description="Response regulatory" evidence="7">
    <location>
        <begin position="34"/>
        <end position="150"/>
    </location>
</feature>
<dbReference type="PROSITE" id="PS50043">
    <property type="entry name" value="HTH_LUXR_2"/>
    <property type="match status" value="1"/>
</dbReference>
<sequence length="243" mass="27114">MDAFAGMGNHRSFLRLRRIAPDDEREAMSSPVRRIVIADDHEAIRVGVRTTLSANPDWRIVGEADNGRDALELIRSTQPDIAILDYSLPMMNGLELTRAIKRELPRVEILIFTMHDREDVLAELLAAGVRGYLVKSDATKHLISAVEALAIRRPYFSGQVSQTLLDRFVESTTRTTTNSPLTSREREIVQLIAEGLLNKEIAAILGLSIKTIETHRAAAMHKLDIKTAAGLVRYAVRNNIIEP</sequence>
<evidence type="ECO:0000256" key="5">
    <source>
        <dbReference type="PROSITE-ProRule" id="PRU00169"/>
    </source>
</evidence>
<dbReference type="InterPro" id="IPR011006">
    <property type="entry name" value="CheY-like_superfamily"/>
</dbReference>
<dbReference type="Pfam" id="PF00196">
    <property type="entry name" value="GerE"/>
    <property type="match status" value="1"/>
</dbReference>
<evidence type="ECO:0000259" key="6">
    <source>
        <dbReference type="PROSITE" id="PS50043"/>
    </source>
</evidence>
<dbReference type="PANTHER" id="PTHR43214:SF41">
    <property type="entry name" value="NITRATE_NITRITE RESPONSE REGULATOR PROTEIN NARP"/>
    <property type="match status" value="1"/>
</dbReference>
<dbReference type="Gene3D" id="3.40.50.2300">
    <property type="match status" value="1"/>
</dbReference>
<gene>
    <name evidence="8" type="ORF">SAMN06295955_101214</name>
</gene>
<dbReference type="Pfam" id="PF00072">
    <property type="entry name" value="Response_reg"/>
    <property type="match status" value="1"/>
</dbReference>
<reference evidence="8 9" key="1">
    <citation type="submission" date="2017-06" db="EMBL/GenBank/DDBJ databases">
        <authorList>
            <person name="Kim H.J."/>
            <person name="Triplett B.A."/>
        </authorList>
    </citation>
    <scope>NUCLEOTIDE SEQUENCE [LARGE SCALE GENOMIC DNA]</scope>
    <source>
        <strain evidence="8 9">DS15</strain>
    </source>
</reference>
<evidence type="ECO:0000256" key="2">
    <source>
        <dbReference type="ARBA" id="ARBA00023015"/>
    </source>
</evidence>